<accession>A0A6G4X6S0</accession>
<gene>
    <name evidence="1" type="ORF">G5C65_33780</name>
</gene>
<comment type="caution">
    <text evidence="1">The sequence shown here is derived from an EMBL/GenBank/DDBJ whole genome shotgun (WGS) entry which is preliminary data.</text>
</comment>
<feature type="non-terminal residue" evidence="1">
    <location>
        <position position="1"/>
    </location>
</feature>
<dbReference type="AlphaFoldDB" id="A0A6G4X6S0"/>
<evidence type="ECO:0000313" key="2">
    <source>
        <dbReference type="Proteomes" id="UP000477722"/>
    </source>
</evidence>
<sequence length="567" mass="60851">NRGLILEHLEAIGRSAWKLESRERAFEVLGALGPRPEVLGMLERIAGSESLLPTPRIFAVDAYSRAGDPETAERLLRAVLDWMYGLLPLAARVASSLGDSARTAVRDRARRMAEEPEADAFEWSRAAEALLALGPGEDVAGPARRALGDPHAKAHDLKRAADAWLKACGSTAVAEVEALASIPRREAQGRLVVAEALERAGWLDAAARIAGEVLRRGSPRIGDLADAARIWTAVHGAEDGELVLAAIEASGAESGHTLYVPGRLYEALLGAGHDVAEETVAWARGVVASHRWGHSWSGYALSAWLSARGASAVEEIMERTDDGCTLAANDRAVTAEALLAAGARAQARKMAERALRNPGTIRPYYRDAADVLLKTAGEEAMRTLERVWSETPALSYGSHWLNGVLDALDGREDAAADRTRSLLARELVDLPAAGSDDPVRALRTVLEVEGRDAAPYAVGVAKSPRLSWNGACETACELAALRELEAAKEVWRYLLAMPYPPLTGELTLLMDLQAAQVTREAAGWLRELIADPAAYAPRRLRLRQLLAWLDAAEPEPAGSPRASGPAR</sequence>
<protein>
    <submittedName>
        <fullName evidence="1">Uncharacterized protein</fullName>
    </submittedName>
</protein>
<dbReference type="Proteomes" id="UP000477722">
    <property type="component" value="Unassembled WGS sequence"/>
</dbReference>
<dbReference type="RefSeq" id="WP_420903388.1">
    <property type="nucleotide sequence ID" value="NZ_JAAKZZ010000656.1"/>
</dbReference>
<reference evidence="1 2" key="1">
    <citation type="submission" date="2020-02" db="EMBL/GenBank/DDBJ databases">
        <title>Whole-genome analyses of novel actinobacteria.</title>
        <authorList>
            <person name="Sahin N."/>
            <person name="Tatar D."/>
        </authorList>
    </citation>
    <scope>NUCLEOTIDE SEQUENCE [LARGE SCALE GENOMIC DNA]</scope>
    <source>
        <strain evidence="1 2">SB3404</strain>
    </source>
</reference>
<keyword evidence="2" id="KW-1185">Reference proteome</keyword>
<organism evidence="1 2">
    <name type="scientific">Streptomyces boncukensis</name>
    <dbReference type="NCBI Taxonomy" id="2711219"/>
    <lineage>
        <taxon>Bacteria</taxon>
        <taxon>Bacillati</taxon>
        <taxon>Actinomycetota</taxon>
        <taxon>Actinomycetes</taxon>
        <taxon>Kitasatosporales</taxon>
        <taxon>Streptomycetaceae</taxon>
        <taxon>Streptomyces</taxon>
    </lineage>
</organism>
<evidence type="ECO:0000313" key="1">
    <source>
        <dbReference type="EMBL" id="NGO73215.1"/>
    </source>
</evidence>
<proteinExistence type="predicted"/>
<dbReference type="EMBL" id="JAAKZZ010000656">
    <property type="protein sequence ID" value="NGO73215.1"/>
    <property type="molecule type" value="Genomic_DNA"/>
</dbReference>
<name>A0A6G4X6S0_9ACTN</name>